<proteinExistence type="predicted"/>
<keyword evidence="3 7" id="KW-0812">Transmembrane</keyword>
<feature type="transmembrane region" description="Helical" evidence="7">
    <location>
        <begin position="164"/>
        <end position="186"/>
    </location>
</feature>
<organism evidence="9 10">
    <name type="scientific">Leucobacter ruminantium</name>
    <dbReference type="NCBI Taxonomy" id="1289170"/>
    <lineage>
        <taxon>Bacteria</taxon>
        <taxon>Bacillati</taxon>
        <taxon>Actinomycetota</taxon>
        <taxon>Actinomycetes</taxon>
        <taxon>Micrococcales</taxon>
        <taxon>Microbacteriaceae</taxon>
        <taxon>Leucobacter</taxon>
    </lineage>
</organism>
<feature type="transmembrane region" description="Helical" evidence="7">
    <location>
        <begin position="34"/>
        <end position="57"/>
    </location>
</feature>
<evidence type="ECO:0000259" key="8">
    <source>
        <dbReference type="PROSITE" id="PS50850"/>
    </source>
</evidence>
<keyword evidence="2" id="KW-0813">Transport</keyword>
<feature type="transmembrane region" description="Helical" evidence="7">
    <location>
        <begin position="69"/>
        <end position="90"/>
    </location>
</feature>
<dbReference type="RefSeq" id="WP_208046832.1">
    <property type="nucleotide sequence ID" value="NZ_JAGDYL010000030.1"/>
</dbReference>
<dbReference type="Pfam" id="PF07690">
    <property type="entry name" value="MFS_1"/>
    <property type="match status" value="1"/>
</dbReference>
<dbReference type="GO" id="GO:0005886">
    <property type="term" value="C:plasma membrane"/>
    <property type="evidence" value="ECO:0007669"/>
    <property type="project" value="UniProtKB-SubCell"/>
</dbReference>
<dbReference type="EMBL" id="JAGDYL010000030">
    <property type="protein sequence ID" value="MBO1806365.1"/>
    <property type="molecule type" value="Genomic_DNA"/>
</dbReference>
<dbReference type="PANTHER" id="PTHR42718">
    <property type="entry name" value="MAJOR FACILITATOR SUPERFAMILY MULTIDRUG TRANSPORTER MFSC"/>
    <property type="match status" value="1"/>
</dbReference>
<protein>
    <submittedName>
        <fullName evidence="9">MFS transporter</fullName>
    </submittedName>
</protein>
<evidence type="ECO:0000256" key="3">
    <source>
        <dbReference type="ARBA" id="ARBA00022692"/>
    </source>
</evidence>
<dbReference type="Gene3D" id="1.20.1250.20">
    <property type="entry name" value="MFS general substrate transporter like domains"/>
    <property type="match status" value="1"/>
</dbReference>
<dbReference type="PANTHER" id="PTHR42718:SF9">
    <property type="entry name" value="MAJOR FACILITATOR SUPERFAMILY MULTIDRUG TRANSPORTER MFSC"/>
    <property type="match status" value="1"/>
</dbReference>
<dbReference type="PROSITE" id="PS50850">
    <property type="entry name" value="MFS"/>
    <property type="match status" value="1"/>
</dbReference>
<keyword evidence="5 7" id="KW-0472">Membrane</keyword>
<sequence>MPLFALFLTAQRSSARRGAEPLIDPALLRSTSLLAVQAVLFVVNASVAVFFVLTLHLQETLGYTPLQAALTFVPATAGIVAGNVLAFRFTARLGRVLTAAAVTCTLASLTVIAVLALLLGRDLNGWTILVPALTFGAGMGTALNSLFASYMAHTIPEQAGSASGIMNTTVQLGTATGIALFGTLYFTAVGQGSATATAYSLLAAAALLAVGLALTPAMPKATTATPPTATPDTTVQAHEGVR</sequence>
<dbReference type="InterPro" id="IPR011701">
    <property type="entry name" value="MFS"/>
</dbReference>
<evidence type="ECO:0000313" key="9">
    <source>
        <dbReference type="EMBL" id="MBO1806365.1"/>
    </source>
</evidence>
<accession>A0A939LX76</accession>
<dbReference type="GO" id="GO:0022857">
    <property type="term" value="F:transmembrane transporter activity"/>
    <property type="evidence" value="ECO:0007669"/>
    <property type="project" value="InterPro"/>
</dbReference>
<evidence type="ECO:0000256" key="2">
    <source>
        <dbReference type="ARBA" id="ARBA00022448"/>
    </source>
</evidence>
<feature type="region of interest" description="Disordered" evidence="6">
    <location>
        <begin position="221"/>
        <end position="242"/>
    </location>
</feature>
<gene>
    <name evidence="9" type="ORF">J4H91_13740</name>
</gene>
<evidence type="ECO:0000256" key="1">
    <source>
        <dbReference type="ARBA" id="ARBA00004651"/>
    </source>
</evidence>
<reference evidence="9" key="1">
    <citation type="submission" date="2021-03" db="EMBL/GenBank/DDBJ databases">
        <title>Leucobacter chromiisoli sp. nov., isolated from chromium-containing soil of chemical plant.</title>
        <authorList>
            <person name="Xu Z."/>
        </authorList>
    </citation>
    <scope>NUCLEOTIDE SEQUENCE</scope>
    <source>
        <strain evidence="9">A2</strain>
    </source>
</reference>
<evidence type="ECO:0000256" key="4">
    <source>
        <dbReference type="ARBA" id="ARBA00022989"/>
    </source>
</evidence>
<keyword evidence="4 7" id="KW-1133">Transmembrane helix</keyword>
<feature type="transmembrane region" description="Helical" evidence="7">
    <location>
        <begin position="198"/>
        <end position="218"/>
    </location>
</feature>
<feature type="domain" description="Major facilitator superfamily (MFS) profile" evidence="8">
    <location>
        <begin position="1"/>
        <end position="223"/>
    </location>
</feature>
<evidence type="ECO:0000256" key="7">
    <source>
        <dbReference type="SAM" id="Phobius"/>
    </source>
</evidence>
<evidence type="ECO:0000313" key="10">
    <source>
        <dbReference type="Proteomes" id="UP000664398"/>
    </source>
</evidence>
<name>A0A939LX76_9MICO</name>
<comment type="caution">
    <text evidence="9">The sequence shown here is derived from an EMBL/GenBank/DDBJ whole genome shotgun (WGS) entry which is preliminary data.</text>
</comment>
<dbReference type="InterPro" id="IPR036259">
    <property type="entry name" value="MFS_trans_sf"/>
</dbReference>
<comment type="subcellular location">
    <subcellularLocation>
        <location evidence="1">Cell membrane</location>
        <topology evidence="1">Multi-pass membrane protein</topology>
    </subcellularLocation>
</comment>
<dbReference type="InterPro" id="IPR020846">
    <property type="entry name" value="MFS_dom"/>
</dbReference>
<dbReference type="AlphaFoldDB" id="A0A939LX76"/>
<dbReference type="SUPFAM" id="SSF103473">
    <property type="entry name" value="MFS general substrate transporter"/>
    <property type="match status" value="1"/>
</dbReference>
<keyword evidence="10" id="KW-1185">Reference proteome</keyword>
<evidence type="ECO:0000256" key="6">
    <source>
        <dbReference type="SAM" id="MobiDB-lite"/>
    </source>
</evidence>
<feature type="compositionally biased region" description="Low complexity" evidence="6">
    <location>
        <begin position="221"/>
        <end position="234"/>
    </location>
</feature>
<feature type="transmembrane region" description="Helical" evidence="7">
    <location>
        <begin position="96"/>
        <end position="119"/>
    </location>
</feature>
<dbReference type="Proteomes" id="UP000664398">
    <property type="component" value="Unassembled WGS sequence"/>
</dbReference>
<evidence type="ECO:0000256" key="5">
    <source>
        <dbReference type="ARBA" id="ARBA00023136"/>
    </source>
</evidence>
<feature type="transmembrane region" description="Helical" evidence="7">
    <location>
        <begin position="126"/>
        <end position="152"/>
    </location>
</feature>